<keyword evidence="5 8" id="KW-0472">Membrane</keyword>
<feature type="transmembrane region" description="Helical" evidence="8">
    <location>
        <begin position="284"/>
        <end position="304"/>
    </location>
</feature>
<feature type="transmembrane region" description="Helical" evidence="8">
    <location>
        <begin position="472"/>
        <end position="496"/>
    </location>
</feature>
<feature type="transmembrane region" description="Helical" evidence="8">
    <location>
        <begin position="755"/>
        <end position="773"/>
    </location>
</feature>
<dbReference type="Proteomes" id="UP000179540">
    <property type="component" value="Unassembled WGS sequence"/>
</dbReference>
<evidence type="ECO:0000313" key="10">
    <source>
        <dbReference type="EMBL" id="OIJ35454.1"/>
    </source>
</evidence>
<evidence type="ECO:0000256" key="2">
    <source>
        <dbReference type="ARBA" id="ARBA00022475"/>
    </source>
</evidence>
<dbReference type="EMBL" id="MODZ01000009">
    <property type="protein sequence ID" value="OIJ35454.1"/>
    <property type="molecule type" value="Genomic_DNA"/>
</dbReference>
<evidence type="ECO:0000256" key="6">
    <source>
        <dbReference type="SAM" id="Coils"/>
    </source>
</evidence>
<dbReference type="InterPro" id="IPR050545">
    <property type="entry name" value="Mycobact_MmpL"/>
</dbReference>
<organism evidence="10 11">
    <name type="scientific">Rothia kristinae</name>
    <dbReference type="NCBI Taxonomy" id="37923"/>
    <lineage>
        <taxon>Bacteria</taxon>
        <taxon>Bacillati</taxon>
        <taxon>Actinomycetota</taxon>
        <taxon>Actinomycetes</taxon>
        <taxon>Micrococcales</taxon>
        <taxon>Micrococcaceae</taxon>
        <taxon>Rothia</taxon>
    </lineage>
</organism>
<dbReference type="InterPro" id="IPR004869">
    <property type="entry name" value="MMPL_dom"/>
</dbReference>
<dbReference type="Gene3D" id="1.10.287.620">
    <property type="entry name" value="Helix Hairpins"/>
    <property type="match status" value="1"/>
</dbReference>
<name>A0A1S2N0E4_9MICC</name>
<dbReference type="AlphaFoldDB" id="A0A1S2N0E4"/>
<dbReference type="Pfam" id="PF03176">
    <property type="entry name" value="MMPL"/>
    <property type="match status" value="2"/>
</dbReference>
<reference evidence="10 11" key="1">
    <citation type="submission" date="2016-10" db="EMBL/GenBank/DDBJ databases">
        <title>Draft genome sequence of strain LCT isolated from the Shenzhou X spacecraft of China.</title>
        <authorList>
            <person name="Huang B."/>
        </authorList>
    </citation>
    <scope>NUCLEOTIDE SEQUENCE [LARGE SCALE GENOMIC DNA]</scope>
    <source>
        <strain evidence="10 11">LCT-H5</strain>
    </source>
</reference>
<feature type="compositionally biased region" description="Basic and acidic residues" evidence="7">
    <location>
        <begin position="854"/>
        <end position="863"/>
    </location>
</feature>
<dbReference type="PANTHER" id="PTHR33406:SF13">
    <property type="entry name" value="MEMBRANE PROTEIN YDFJ"/>
    <property type="match status" value="1"/>
</dbReference>
<dbReference type="PANTHER" id="PTHR33406">
    <property type="entry name" value="MEMBRANE PROTEIN MJ1562-RELATED"/>
    <property type="match status" value="1"/>
</dbReference>
<keyword evidence="6" id="KW-0175">Coiled coil</keyword>
<evidence type="ECO:0000259" key="9">
    <source>
        <dbReference type="PROSITE" id="PS50156"/>
    </source>
</evidence>
<feature type="transmembrane region" description="Helical" evidence="8">
    <location>
        <begin position="417"/>
        <end position="440"/>
    </location>
</feature>
<feature type="transmembrane region" description="Helical" evidence="8">
    <location>
        <begin position="703"/>
        <end position="723"/>
    </location>
</feature>
<dbReference type="RefSeq" id="WP_075515195.1">
    <property type="nucleotide sequence ID" value="NZ_MODZ01000009.1"/>
</dbReference>
<feature type="coiled-coil region" evidence="6">
    <location>
        <begin position="117"/>
        <end position="198"/>
    </location>
</feature>
<feature type="domain" description="SSD" evidence="9">
    <location>
        <begin position="307"/>
        <end position="439"/>
    </location>
</feature>
<feature type="region of interest" description="Disordered" evidence="7">
    <location>
        <begin position="844"/>
        <end position="863"/>
    </location>
</feature>
<gene>
    <name evidence="10" type="ORF">BK826_08175</name>
</gene>
<feature type="transmembrane region" description="Helical" evidence="8">
    <location>
        <begin position="388"/>
        <end position="411"/>
    </location>
</feature>
<dbReference type="OrthoDB" id="7051771at2"/>
<dbReference type="PROSITE" id="PS50156">
    <property type="entry name" value="SSD"/>
    <property type="match status" value="1"/>
</dbReference>
<evidence type="ECO:0000313" key="11">
    <source>
        <dbReference type="Proteomes" id="UP000179540"/>
    </source>
</evidence>
<dbReference type="InterPro" id="IPR000731">
    <property type="entry name" value="SSD"/>
</dbReference>
<protein>
    <submittedName>
        <fullName evidence="10">RND transporter</fullName>
    </submittedName>
</protein>
<feature type="transmembrane region" description="Helical" evidence="8">
    <location>
        <begin position="311"/>
        <end position="331"/>
    </location>
</feature>
<comment type="subcellular location">
    <subcellularLocation>
        <location evidence="1">Cell membrane</location>
        <topology evidence="1">Multi-pass membrane protein</topology>
    </subcellularLocation>
</comment>
<accession>A0A1S2N0E4</accession>
<sequence>MATLLYKIGRFASRRAWLVIVIWLLALGGAIGAYSAFHTQLSTSFTLPGSETQRLQDELKEKLPDASHGTGQIVLSTDDGKAFTDQQKTEVAQALDKVSDVHGVASVINPFQTQQSLADAKKQLDSGKQQLDQGREQLQGAQQQVTDGRAQLQQAQQQLDEQRQKLPDDAPDQAKTALDDQQKQLDAKKRELDEAAAQIQPKTDELNTQQQNYERNLKLWQYSSEANSVSEDGSTALAMVQFDDPIENVSDETKSGVMDAMTSSSIDGVHEDFDQNIAQTIGGLAGPGEIIGVVVALVVLLVMLGTLVAAGLPIIAALLGVGIGVLVTMSLSKVIDIQQVTPMLGMMLGLAVGIDYSLFILNRHRSNLRERMELHESVGVAAGTSGNAVVFAGTTVVIALLALNVIGIPFLGVMGTTAALCVVIAVLVSVTFTPAMLGLVGTRVLNRTERTWYQGTGGKHAQRRSESEARGWAGFVTGHPVLAGLGAIVLLGVLAIPTASMRLGLPDGSSEPEDSTQYRAYQTVQEKFGAGANGFVLVVGQLPEGLDETAAQDKELAVADELKKQDDVVSVVPAGISDDRSVAVYQVTPKEGPSAQSTVDLVNRLRDLSAQTEKDEDVSLGVTGQTGGNIDISSILAEALPKYIGIVLGLSFLVLILVFRSILVPLTATLGFLFSLLGAFGGVVAIYQWGWLGPVFGVHDPSVVLSFLPTLLVGILFGLAMDYQMFLVSGMREAYVHGADARSAVVRGYNHSARVVVAAAIIMLSVFGGFVFSELTMIRPIGFGLAFGVLLDAFVVRMTLIPALLHLLGERAWWLPKWLDRILPNVDVEGAGLERKLEGRDEHLAQKAAQDDAQGEKQKPARA</sequence>
<proteinExistence type="predicted"/>
<dbReference type="GO" id="GO:0005886">
    <property type="term" value="C:plasma membrane"/>
    <property type="evidence" value="ECO:0007669"/>
    <property type="project" value="UniProtKB-SubCell"/>
</dbReference>
<keyword evidence="2" id="KW-1003">Cell membrane</keyword>
<evidence type="ECO:0000256" key="7">
    <source>
        <dbReference type="SAM" id="MobiDB-lite"/>
    </source>
</evidence>
<keyword evidence="4 8" id="KW-1133">Transmembrane helix</keyword>
<evidence type="ECO:0000256" key="1">
    <source>
        <dbReference type="ARBA" id="ARBA00004651"/>
    </source>
</evidence>
<feature type="transmembrane region" description="Helical" evidence="8">
    <location>
        <begin position="670"/>
        <end position="691"/>
    </location>
</feature>
<feature type="transmembrane region" description="Helical" evidence="8">
    <location>
        <begin position="643"/>
        <end position="663"/>
    </location>
</feature>
<feature type="transmembrane region" description="Helical" evidence="8">
    <location>
        <begin position="785"/>
        <end position="808"/>
    </location>
</feature>
<comment type="caution">
    <text evidence="10">The sequence shown here is derived from an EMBL/GenBank/DDBJ whole genome shotgun (WGS) entry which is preliminary data.</text>
</comment>
<evidence type="ECO:0000256" key="3">
    <source>
        <dbReference type="ARBA" id="ARBA00022692"/>
    </source>
</evidence>
<feature type="transmembrane region" description="Helical" evidence="8">
    <location>
        <begin position="343"/>
        <end position="362"/>
    </location>
</feature>
<evidence type="ECO:0000256" key="5">
    <source>
        <dbReference type="ARBA" id="ARBA00023136"/>
    </source>
</evidence>
<dbReference type="Gene3D" id="1.20.1640.10">
    <property type="entry name" value="Multidrug efflux transporter AcrB transmembrane domain"/>
    <property type="match status" value="2"/>
</dbReference>
<keyword evidence="3 8" id="KW-0812">Transmembrane</keyword>
<evidence type="ECO:0000256" key="4">
    <source>
        <dbReference type="ARBA" id="ARBA00022989"/>
    </source>
</evidence>
<evidence type="ECO:0000256" key="8">
    <source>
        <dbReference type="SAM" id="Phobius"/>
    </source>
</evidence>
<dbReference type="SUPFAM" id="SSF82866">
    <property type="entry name" value="Multidrug efflux transporter AcrB transmembrane domain"/>
    <property type="match status" value="2"/>
</dbReference>